<dbReference type="InterPro" id="IPR014774">
    <property type="entry name" value="KaiC-like_dom"/>
</dbReference>
<evidence type="ECO:0000313" key="4">
    <source>
        <dbReference type="EMBL" id="KUG14674.1"/>
    </source>
</evidence>
<keyword evidence="1" id="KW-0547">Nucleotide-binding</keyword>
<dbReference type="Pfam" id="PF06745">
    <property type="entry name" value="ATPase"/>
    <property type="match status" value="1"/>
</dbReference>
<dbReference type="GO" id="GO:0005524">
    <property type="term" value="F:ATP binding"/>
    <property type="evidence" value="ECO:0007669"/>
    <property type="project" value="UniProtKB-KW"/>
</dbReference>
<name>A0A0W8F273_9ZZZZ</name>
<comment type="caution">
    <text evidence="4">The sequence shown here is derived from an EMBL/GenBank/DDBJ whole genome shotgun (WGS) entry which is preliminary data.</text>
</comment>
<protein>
    <recommendedName>
        <fullName evidence="3">KaiC-like domain-containing protein</fullName>
    </recommendedName>
</protein>
<dbReference type="AlphaFoldDB" id="A0A0W8F273"/>
<evidence type="ECO:0000256" key="2">
    <source>
        <dbReference type="ARBA" id="ARBA00022840"/>
    </source>
</evidence>
<sequence length="178" mass="19708">MINGGYPGGAVVLVLGSPLSGIDHLARQFWKVEEGGGSYLMIDGEIEEGMVDARTLPPTEFHQHYSGLRVVVDSLSSVILTNGIDEALRTLLSAKKEAVAKNSTILFLLYNGIHKPEEENRIFRIADVVLELKVVTFVTEVERQLAVHKLRQTQVPKRLIPYNITEKGIELSTTSRVV</sequence>
<proteinExistence type="predicted"/>
<dbReference type="Gene3D" id="3.40.50.300">
    <property type="entry name" value="P-loop containing nucleotide triphosphate hydrolases"/>
    <property type="match status" value="1"/>
</dbReference>
<dbReference type="EMBL" id="LNQE01001632">
    <property type="protein sequence ID" value="KUG14674.1"/>
    <property type="molecule type" value="Genomic_DNA"/>
</dbReference>
<dbReference type="PANTHER" id="PTHR43637">
    <property type="entry name" value="UPF0273 PROTEIN TM_0370"/>
    <property type="match status" value="1"/>
</dbReference>
<keyword evidence="2" id="KW-0067">ATP-binding</keyword>
<gene>
    <name evidence="4" type="ORF">ASZ90_015679</name>
</gene>
<dbReference type="InterPro" id="IPR027417">
    <property type="entry name" value="P-loop_NTPase"/>
</dbReference>
<evidence type="ECO:0000256" key="1">
    <source>
        <dbReference type="ARBA" id="ARBA00022741"/>
    </source>
</evidence>
<evidence type="ECO:0000259" key="3">
    <source>
        <dbReference type="Pfam" id="PF06745"/>
    </source>
</evidence>
<dbReference type="SUPFAM" id="SSF52540">
    <property type="entry name" value="P-loop containing nucleoside triphosphate hydrolases"/>
    <property type="match status" value="1"/>
</dbReference>
<feature type="domain" description="KaiC-like" evidence="3">
    <location>
        <begin position="67"/>
        <end position="172"/>
    </location>
</feature>
<accession>A0A0W8F273</accession>
<reference evidence="4" key="1">
    <citation type="journal article" date="2015" name="Proc. Natl. Acad. Sci. U.S.A.">
        <title>Networks of energetic and metabolic interactions define dynamics in microbial communities.</title>
        <authorList>
            <person name="Embree M."/>
            <person name="Liu J.K."/>
            <person name="Al-Bassam M.M."/>
            <person name="Zengler K."/>
        </authorList>
    </citation>
    <scope>NUCLEOTIDE SEQUENCE</scope>
</reference>
<organism evidence="4">
    <name type="scientific">hydrocarbon metagenome</name>
    <dbReference type="NCBI Taxonomy" id="938273"/>
    <lineage>
        <taxon>unclassified sequences</taxon>
        <taxon>metagenomes</taxon>
        <taxon>ecological metagenomes</taxon>
    </lineage>
</organism>